<keyword evidence="1" id="KW-0472">Membrane</keyword>
<evidence type="ECO:0000313" key="3">
    <source>
        <dbReference type="Proteomes" id="UP000006238"/>
    </source>
</evidence>
<dbReference type="AlphaFoldDB" id="D4RZ96"/>
<dbReference type="HOGENOM" id="CLU_2431959_0_0_9"/>
<comment type="caution">
    <text evidence="2">The sequence shown here is derived from an EMBL/GenBank/DDBJ whole genome shotgun (WGS) entry which is preliminary data.</text>
</comment>
<sequence length="90" mass="10099">NRHIRLVITDKAGNVTDTDVAEDGKYVADFNKNVTISTNIFIRWYANKALFVCSIVCVVLLTGGIVVLVTRNRKKKGTQEKQTRNAFVDI</sequence>
<dbReference type="RefSeq" id="WP_005602525.1">
    <property type="nucleotide sequence ID" value="NZ_GG663522.1"/>
</dbReference>
<evidence type="ECO:0000313" key="2">
    <source>
        <dbReference type="EMBL" id="EFF68797.1"/>
    </source>
</evidence>
<gene>
    <name evidence="2" type="ORF">BUTYVIB_01161</name>
</gene>
<protein>
    <submittedName>
        <fullName evidence="2">Uncharacterized protein</fullName>
    </submittedName>
</protein>
<accession>D4RZ96</accession>
<evidence type="ECO:0000256" key="1">
    <source>
        <dbReference type="SAM" id="Phobius"/>
    </source>
</evidence>
<keyword evidence="1" id="KW-0812">Transmembrane</keyword>
<reference evidence="2 3" key="1">
    <citation type="submission" date="2010-02" db="EMBL/GenBank/DDBJ databases">
        <authorList>
            <person name="Weinstock G."/>
            <person name="Sodergren E."/>
            <person name="Clifton S."/>
            <person name="Fulton L."/>
            <person name="Fulton B."/>
            <person name="Courtney L."/>
            <person name="Fronick C."/>
            <person name="Harrison M."/>
            <person name="Strong C."/>
            <person name="Farmer C."/>
            <person name="Delahaunty K."/>
            <person name="Markovic C."/>
            <person name="Hall O."/>
            <person name="Minx P."/>
            <person name="Tomlinson C."/>
            <person name="Mitreva M."/>
            <person name="Nelson J."/>
            <person name="Hou S."/>
            <person name="Wollam A."/>
            <person name="Pepin K.H."/>
            <person name="Johnson M."/>
            <person name="Bhonagiri V."/>
            <person name="Zhang X."/>
            <person name="Suruliraj S."/>
            <person name="Warren W."/>
            <person name="Chinwalla A."/>
            <person name="Mardis E.R."/>
            <person name="Wilson R.K."/>
        </authorList>
    </citation>
    <scope>NUCLEOTIDE SEQUENCE [LARGE SCALE GENOMIC DNA]</scope>
    <source>
        <strain evidence="2 3">DSM 2876</strain>
    </source>
</reference>
<dbReference type="EMBL" id="ABWN01000026">
    <property type="protein sequence ID" value="EFF68797.1"/>
    <property type="molecule type" value="Genomic_DNA"/>
</dbReference>
<name>D4RZ96_9FIRM</name>
<feature type="non-terminal residue" evidence="2">
    <location>
        <position position="1"/>
    </location>
</feature>
<proteinExistence type="predicted"/>
<feature type="transmembrane region" description="Helical" evidence="1">
    <location>
        <begin position="49"/>
        <end position="69"/>
    </location>
</feature>
<keyword evidence="3" id="KW-1185">Reference proteome</keyword>
<dbReference type="Proteomes" id="UP000006238">
    <property type="component" value="Unassembled WGS sequence"/>
</dbReference>
<keyword evidence="1" id="KW-1133">Transmembrane helix</keyword>
<organism evidence="2 3">
    <name type="scientific">Eshraghiella crossota DSM 2876</name>
    <dbReference type="NCBI Taxonomy" id="511680"/>
    <lineage>
        <taxon>Bacteria</taxon>
        <taxon>Bacillati</taxon>
        <taxon>Bacillota</taxon>
        <taxon>Clostridia</taxon>
        <taxon>Lachnospirales</taxon>
        <taxon>Lachnospiraceae</taxon>
        <taxon>Eshraghiella</taxon>
    </lineage>
</organism>